<dbReference type="EMBL" id="JAGIYY010000011">
    <property type="protein sequence ID" value="MBP0441148.1"/>
    <property type="molecule type" value="Genomic_DNA"/>
</dbReference>
<dbReference type="InterPro" id="IPR032466">
    <property type="entry name" value="Metal_Hydrolase"/>
</dbReference>
<evidence type="ECO:0000259" key="1">
    <source>
        <dbReference type="Pfam" id="PF07969"/>
    </source>
</evidence>
<dbReference type="Gene3D" id="2.30.40.10">
    <property type="entry name" value="Urease, subunit C, domain 1"/>
    <property type="match status" value="1"/>
</dbReference>
<dbReference type="Pfam" id="PF07969">
    <property type="entry name" value="Amidohydro_3"/>
    <property type="match status" value="1"/>
</dbReference>
<dbReference type="PANTHER" id="PTHR22642:SF2">
    <property type="entry name" value="PROTEIN LONG AFTER FAR-RED 3"/>
    <property type="match status" value="1"/>
</dbReference>
<dbReference type="SUPFAM" id="SSF51338">
    <property type="entry name" value="Composite domain of metallo-dependent hydrolases"/>
    <property type="match status" value="1"/>
</dbReference>
<protein>
    <submittedName>
        <fullName evidence="2">Amidohydrolase</fullName>
    </submittedName>
</protein>
<dbReference type="GO" id="GO:0016810">
    <property type="term" value="F:hydrolase activity, acting on carbon-nitrogen (but not peptide) bonds"/>
    <property type="evidence" value="ECO:0007669"/>
    <property type="project" value="InterPro"/>
</dbReference>
<dbReference type="AlphaFoldDB" id="A0A8J7R4Q0"/>
<keyword evidence="3" id="KW-1185">Reference proteome</keyword>
<dbReference type="InterPro" id="IPR033932">
    <property type="entry name" value="YtcJ-like"/>
</dbReference>
<dbReference type="Gene3D" id="3.20.20.140">
    <property type="entry name" value="Metal-dependent hydrolases"/>
    <property type="match status" value="1"/>
</dbReference>
<dbReference type="PANTHER" id="PTHR22642">
    <property type="entry name" value="IMIDAZOLONEPROPIONASE"/>
    <property type="match status" value="1"/>
</dbReference>
<sequence length="538" mass="58170">MDEDQPRAEAVALAGNRILHVGSRADVAELKSSATRVIDAAGATVLPGFIESHIHIFPGGVQLDSLNLAGITGFDNVARAVQARASSQPDGLILAEQAQYSAFGEGTPITRQILDQILPDRPLALYSGDHHTMWANTAALEKGGILHGANLPHGNEVVMGADGLATGELREFEAFSAIVMMTPTQGRELLGLATGRDPVEAPSAAGRAIDRGFMRRGLDYCASFGITAFHNMDGNAYQMELLQEIEHAEGLPVRARMPFRMLPDHPLSDLSDAVAQRRRWNTDRLRLDFVKLFMDGVIESTTAFMLDDYNGVPGQRGEAMFSAEDFDALCTEVDRLGFQITVHAIGDAAVRRTLDGYEAARRANGPRDSRHRIEHIETLDPADLPRFAKLGVMASVQPTHAPGGAYPTEPLATLIGRDRLMTAYAWQTLRRSGAQMVFSSDWPVAPLDPLLGIKTAVTRGPIFEGAPDERQSLHDAIAGFTRDGAYAAFTEDRQGQLKAGLLADVVVLDGDIEAVEPAAIDTLNVRTTICDGRITYQA</sequence>
<dbReference type="SUPFAM" id="SSF51556">
    <property type="entry name" value="Metallo-dependent hydrolases"/>
    <property type="match status" value="1"/>
</dbReference>
<dbReference type="InterPro" id="IPR011059">
    <property type="entry name" value="Metal-dep_hydrolase_composite"/>
</dbReference>
<organism evidence="2 3">
    <name type="scientific">Tianweitania sediminis</name>
    <dbReference type="NCBI Taxonomy" id="1502156"/>
    <lineage>
        <taxon>Bacteria</taxon>
        <taxon>Pseudomonadati</taxon>
        <taxon>Pseudomonadota</taxon>
        <taxon>Alphaproteobacteria</taxon>
        <taxon>Hyphomicrobiales</taxon>
        <taxon>Phyllobacteriaceae</taxon>
        <taxon>Tianweitania</taxon>
    </lineage>
</organism>
<gene>
    <name evidence="2" type="ORF">J5Y06_21065</name>
</gene>
<dbReference type="InterPro" id="IPR013108">
    <property type="entry name" value="Amidohydro_3"/>
</dbReference>
<dbReference type="Gene3D" id="3.10.310.70">
    <property type="match status" value="1"/>
</dbReference>
<accession>A0A8J7R4Q0</accession>
<evidence type="ECO:0000313" key="2">
    <source>
        <dbReference type="EMBL" id="MBP0441148.1"/>
    </source>
</evidence>
<dbReference type="CDD" id="cd01300">
    <property type="entry name" value="YtcJ_like"/>
    <property type="match status" value="1"/>
</dbReference>
<feature type="domain" description="Amidohydrolase 3" evidence="1">
    <location>
        <begin position="36"/>
        <end position="536"/>
    </location>
</feature>
<proteinExistence type="predicted"/>
<dbReference type="Proteomes" id="UP000666240">
    <property type="component" value="Unassembled WGS sequence"/>
</dbReference>
<reference evidence="2" key="1">
    <citation type="submission" date="2021-03" db="EMBL/GenBank/DDBJ databases">
        <title>Genome sequencing and assembly of Tianweitania sediminis.</title>
        <authorList>
            <person name="Chhetri G."/>
        </authorList>
    </citation>
    <scope>NUCLEOTIDE SEQUENCE</scope>
    <source>
        <strain evidence="2">Z8</strain>
    </source>
</reference>
<comment type="caution">
    <text evidence="2">The sequence shown here is derived from an EMBL/GenBank/DDBJ whole genome shotgun (WGS) entry which is preliminary data.</text>
</comment>
<name>A0A8J7R4Q0_9HYPH</name>
<evidence type="ECO:0000313" key="3">
    <source>
        <dbReference type="Proteomes" id="UP000666240"/>
    </source>
</evidence>